<feature type="domain" description="Chitin-binding type-2" evidence="2">
    <location>
        <begin position="54"/>
        <end position="116"/>
    </location>
</feature>
<sequence length="116" mass="12773">MWTSLIISMLLLHCLVALPAPEPKDLDSWSADTASQEGDKLVMVKTTAEPWSAEATCSTVTKTNLFQNQDDPTCTTYLYCYVLNGSATALIRSCKTGSYFDATTRICRATKPDYCT</sequence>
<keyword evidence="3" id="KW-1185">Reference proteome</keyword>
<dbReference type="InterPro" id="IPR036508">
    <property type="entry name" value="Chitin-bd_dom_sf"/>
</dbReference>
<dbReference type="RefSeq" id="XP_070852208.1">
    <property type="nucleotide sequence ID" value="XM_070996107.1"/>
</dbReference>
<dbReference type="PROSITE" id="PS50940">
    <property type="entry name" value="CHIT_BIND_II"/>
    <property type="match status" value="1"/>
</dbReference>
<evidence type="ECO:0000313" key="4">
    <source>
        <dbReference type="RefSeq" id="XP_070852208.1"/>
    </source>
</evidence>
<keyword evidence="1" id="KW-0732">Signal</keyword>
<name>A0ABM4TQH0_DROSZ</name>
<gene>
    <name evidence="4" type="primary">LOC139353029</name>
</gene>
<proteinExistence type="predicted"/>
<dbReference type="SUPFAM" id="SSF57625">
    <property type="entry name" value="Invertebrate chitin-binding proteins"/>
    <property type="match status" value="1"/>
</dbReference>
<evidence type="ECO:0000313" key="3">
    <source>
        <dbReference type="Proteomes" id="UP001652628"/>
    </source>
</evidence>
<dbReference type="InterPro" id="IPR002557">
    <property type="entry name" value="Chitin-bd_dom"/>
</dbReference>
<dbReference type="Proteomes" id="UP001652628">
    <property type="component" value="Chromosome 3"/>
</dbReference>
<organism evidence="3 4">
    <name type="scientific">Drosophila suzukii</name>
    <name type="common">Spotted-wing drosophila fruit fly</name>
    <dbReference type="NCBI Taxonomy" id="28584"/>
    <lineage>
        <taxon>Eukaryota</taxon>
        <taxon>Metazoa</taxon>
        <taxon>Ecdysozoa</taxon>
        <taxon>Arthropoda</taxon>
        <taxon>Hexapoda</taxon>
        <taxon>Insecta</taxon>
        <taxon>Pterygota</taxon>
        <taxon>Neoptera</taxon>
        <taxon>Endopterygota</taxon>
        <taxon>Diptera</taxon>
        <taxon>Brachycera</taxon>
        <taxon>Muscomorpha</taxon>
        <taxon>Ephydroidea</taxon>
        <taxon>Drosophilidae</taxon>
        <taxon>Drosophila</taxon>
        <taxon>Sophophora</taxon>
    </lineage>
</organism>
<dbReference type="GeneID" id="139353029"/>
<accession>A0ABM4TQH0</accession>
<protein>
    <recommendedName>
        <fullName evidence="2">Chitin-binding type-2 domain-containing protein</fullName>
    </recommendedName>
</protein>
<reference evidence="4" key="1">
    <citation type="submission" date="2025-08" db="UniProtKB">
        <authorList>
            <consortium name="RefSeq"/>
        </authorList>
    </citation>
    <scope>IDENTIFICATION</scope>
</reference>
<feature type="chain" id="PRO_5045589024" description="Chitin-binding type-2 domain-containing protein" evidence="1">
    <location>
        <begin position="18"/>
        <end position="116"/>
    </location>
</feature>
<evidence type="ECO:0000259" key="2">
    <source>
        <dbReference type="PROSITE" id="PS50940"/>
    </source>
</evidence>
<dbReference type="Pfam" id="PF01607">
    <property type="entry name" value="CBM_14"/>
    <property type="match status" value="1"/>
</dbReference>
<feature type="signal peptide" evidence="1">
    <location>
        <begin position="1"/>
        <end position="17"/>
    </location>
</feature>
<evidence type="ECO:0000256" key="1">
    <source>
        <dbReference type="SAM" id="SignalP"/>
    </source>
</evidence>